<dbReference type="AlphaFoldDB" id="A0A507B5Z1"/>
<proteinExistence type="predicted"/>
<evidence type="ECO:0000313" key="2">
    <source>
        <dbReference type="EMBL" id="TPX14516.1"/>
    </source>
</evidence>
<keyword evidence="3" id="KW-1185">Reference proteome</keyword>
<organism evidence="2 3">
    <name type="scientific">Thyridium curvatum</name>
    <dbReference type="NCBI Taxonomy" id="1093900"/>
    <lineage>
        <taxon>Eukaryota</taxon>
        <taxon>Fungi</taxon>
        <taxon>Dikarya</taxon>
        <taxon>Ascomycota</taxon>
        <taxon>Pezizomycotina</taxon>
        <taxon>Sordariomycetes</taxon>
        <taxon>Sordariomycetidae</taxon>
        <taxon>Thyridiales</taxon>
        <taxon>Thyridiaceae</taxon>
        <taxon>Thyridium</taxon>
    </lineage>
</organism>
<feature type="non-terminal residue" evidence="2">
    <location>
        <position position="1"/>
    </location>
</feature>
<sequence>DGGRVAAGRAGARREGEAAGRRGRAGRVVAVLEQDGDAEERAAARDVAGGQQLGVEGVGGVEGRRVEADDGVDGRVVGLYAGQEGGDDVPAARGAGEEGAVHVIYGGLESVKGRCWQRGSRAVDEKREAGGCDQSSRC</sequence>
<comment type="caution">
    <text evidence="2">The sequence shown here is derived from an EMBL/GenBank/DDBJ whole genome shotgun (WGS) entry which is preliminary data.</text>
</comment>
<dbReference type="InParanoid" id="A0A507B5Z1"/>
<reference evidence="2 3" key="1">
    <citation type="submission" date="2019-06" db="EMBL/GenBank/DDBJ databases">
        <title>Draft genome sequence of the filamentous fungus Phialemoniopsis curvata isolated from diesel fuel.</title>
        <authorList>
            <person name="Varaljay V.A."/>
            <person name="Lyon W.J."/>
            <person name="Crouch A.L."/>
            <person name="Drake C.E."/>
            <person name="Hollomon J.M."/>
            <person name="Nadeau L.J."/>
            <person name="Nunn H.S."/>
            <person name="Stevenson B.S."/>
            <person name="Bojanowski C.L."/>
            <person name="Crookes-Goodson W.J."/>
        </authorList>
    </citation>
    <scope>NUCLEOTIDE SEQUENCE [LARGE SCALE GENOMIC DNA]</scope>
    <source>
        <strain evidence="2 3">D216</strain>
    </source>
</reference>
<dbReference type="EMBL" id="SKBQ01000028">
    <property type="protein sequence ID" value="TPX14516.1"/>
    <property type="molecule type" value="Genomic_DNA"/>
</dbReference>
<accession>A0A507B5Z1</accession>
<evidence type="ECO:0000313" key="3">
    <source>
        <dbReference type="Proteomes" id="UP000319257"/>
    </source>
</evidence>
<feature type="region of interest" description="Disordered" evidence="1">
    <location>
        <begin position="1"/>
        <end position="24"/>
    </location>
</feature>
<evidence type="ECO:0000256" key="1">
    <source>
        <dbReference type="SAM" id="MobiDB-lite"/>
    </source>
</evidence>
<name>A0A507B5Z1_9PEZI</name>
<feature type="compositionally biased region" description="Low complexity" evidence="1">
    <location>
        <begin position="1"/>
        <end position="10"/>
    </location>
</feature>
<dbReference type="GeneID" id="41972927"/>
<dbReference type="Proteomes" id="UP000319257">
    <property type="component" value="Unassembled WGS sequence"/>
</dbReference>
<dbReference type="RefSeq" id="XP_030996227.1">
    <property type="nucleotide sequence ID" value="XM_031140006.1"/>
</dbReference>
<gene>
    <name evidence="2" type="ORF">E0L32_005480</name>
</gene>
<protein>
    <submittedName>
        <fullName evidence="2">Uncharacterized protein</fullName>
    </submittedName>
</protein>